<evidence type="ECO:0000313" key="2">
    <source>
        <dbReference type="Proteomes" id="UP000887300"/>
    </source>
</evidence>
<dbReference type="EMBL" id="JABBHS010000198">
    <property type="protein sequence ID" value="MBU2722911.1"/>
    <property type="molecule type" value="Genomic_DNA"/>
</dbReference>
<gene>
    <name evidence="1" type="ORF">HF568_06745</name>
</gene>
<dbReference type="AlphaFoldDB" id="A0A8X8GB72"/>
<comment type="caution">
    <text evidence="1">The sequence shown here is derived from an EMBL/GenBank/DDBJ whole genome shotgun (WGS) entry which is preliminary data.</text>
</comment>
<organism evidence="1 2">
    <name type="scientific">Acidithiobacillus ferridurans</name>
    <dbReference type="NCBI Taxonomy" id="1232575"/>
    <lineage>
        <taxon>Bacteria</taxon>
        <taxon>Pseudomonadati</taxon>
        <taxon>Pseudomonadota</taxon>
        <taxon>Acidithiobacillia</taxon>
        <taxon>Acidithiobacillales</taxon>
        <taxon>Acidithiobacillaceae</taxon>
        <taxon>Acidithiobacillus</taxon>
    </lineage>
</organism>
<name>A0A8X8GB72_ACIFI</name>
<dbReference type="RefSeq" id="WP_215886134.1">
    <property type="nucleotide sequence ID" value="NZ_CP134225.1"/>
</dbReference>
<protein>
    <submittedName>
        <fullName evidence="1">Uncharacterized protein</fullName>
    </submittedName>
</protein>
<dbReference type="SUPFAM" id="SSF52540">
    <property type="entry name" value="P-loop containing nucleoside triphosphate hydrolases"/>
    <property type="match status" value="1"/>
</dbReference>
<dbReference type="InterPro" id="IPR027417">
    <property type="entry name" value="P-loop_NTPase"/>
</dbReference>
<dbReference type="Gene3D" id="3.40.50.300">
    <property type="entry name" value="P-loop containing nucleotide triphosphate hydrolases"/>
    <property type="match status" value="1"/>
</dbReference>
<accession>A0A8X8GB72</accession>
<evidence type="ECO:0000313" key="1">
    <source>
        <dbReference type="EMBL" id="MBU2722911.1"/>
    </source>
</evidence>
<dbReference type="Proteomes" id="UP000887300">
    <property type="component" value="Unassembled WGS sequence"/>
</dbReference>
<reference evidence="1" key="1">
    <citation type="journal article" date="2021" name="ISME J.">
        <title>Genomic evolution of the class Acidithiobacillia: deep-branching Proteobacteria living in extreme acidic conditions.</title>
        <authorList>
            <person name="Moya-Beltran A."/>
            <person name="Beard S."/>
            <person name="Rojas-Villalobos C."/>
            <person name="Issotta F."/>
            <person name="Gallardo Y."/>
            <person name="Ulloa R."/>
            <person name="Giaveno A."/>
            <person name="Degli Esposti M."/>
            <person name="Johnson D.B."/>
            <person name="Quatrini R."/>
        </authorList>
    </citation>
    <scope>NUCLEOTIDE SEQUENCE</scope>
    <source>
        <strain evidence="1">DSM 583</strain>
    </source>
</reference>
<sequence>MIVGFTGPAGCGKDTAADILVSTRGFRKESFATNLYREVSDAFGVSVDRLSNRATKELPMVGLEATLCDDLGFVEVLQHVDPEFDWHKPYSPRQILQWWGTDYRREQDEDYWVRPVRCRVLAAQQQDRILRQEKSWAFADVRRRNEADLAYELSGSVPGALVVVERDVEAVAKHKTEAFWATCTPDYRLDNRHDLDQTRSNLSAILDAHIAAQKRLIG</sequence>
<proteinExistence type="predicted"/>